<reference evidence="2 3" key="1">
    <citation type="submission" date="2019-05" db="EMBL/GenBank/DDBJ databases">
        <title>Draft genome sequence of Nonomuraea zeae DSM 100528.</title>
        <authorList>
            <person name="Saricaoglu S."/>
            <person name="Isik K."/>
        </authorList>
    </citation>
    <scope>NUCLEOTIDE SEQUENCE [LARGE SCALE GENOMIC DNA]</scope>
    <source>
        <strain evidence="2 3">DSM 100528</strain>
    </source>
</reference>
<dbReference type="PANTHER" id="PTHR40763">
    <property type="entry name" value="MEMBRANE PROTEIN-RELATED"/>
    <property type="match status" value="1"/>
</dbReference>
<gene>
    <name evidence="2" type="ORF">ETD85_59470</name>
</gene>
<dbReference type="RefSeq" id="WP_138698622.1">
    <property type="nucleotide sequence ID" value="NZ_JBHSAZ010000107.1"/>
</dbReference>
<sequence>MIASRGESRSGAELVRLSDTDRDRAVQRLQQAFADGRLTSGEMEARLERALTAASRGELEPALAGLTEEVVRITTTGARIKRSGEWRVPRALRVDSEFGRVRLDLSEALIVHPEIDIELRLAYGSATIILPPGASADADGARSEWGRVTCTASQLPRPGRPHVRVTGELSHGRLKIRHSHAWFGAGR</sequence>
<evidence type="ECO:0000313" key="3">
    <source>
        <dbReference type="Proteomes" id="UP000306628"/>
    </source>
</evidence>
<dbReference type="AlphaFoldDB" id="A0A5S4F5C4"/>
<dbReference type="Pfam" id="PF08044">
    <property type="entry name" value="DUF1707"/>
    <property type="match status" value="1"/>
</dbReference>
<evidence type="ECO:0000313" key="2">
    <source>
        <dbReference type="EMBL" id="TMR11332.1"/>
    </source>
</evidence>
<organism evidence="2 3">
    <name type="scientific">Nonomuraea zeae</name>
    <dbReference type="NCBI Taxonomy" id="1642303"/>
    <lineage>
        <taxon>Bacteria</taxon>
        <taxon>Bacillati</taxon>
        <taxon>Actinomycetota</taxon>
        <taxon>Actinomycetes</taxon>
        <taxon>Streptosporangiales</taxon>
        <taxon>Streptosporangiaceae</taxon>
        <taxon>Nonomuraea</taxon>
    </lineage>
</organism>
<comment type="caution">
    <text evidence="2">The sequence shown here is derived from an EMBL/GenBank/DDBJ whole genome shotgun (WGS) entry which is preliminary data.</text>
</comment>
<keyword evidence="3" id="KW-1185">Reference proteome</keyword>
<proteinExistence type="predicted"/>
<dbReference type="PANTHER" id="PTHR40763:SF5">
    <property type="entry name" value="MEMBRANE PROTEIN"/>
    <property type="match status" value="1"/>
</dbReference>
<dbReference type="Proteomes" id="UP000306628">
    <property type="component" value="Unassembled WGS sequence"/>
</dbReference>
<accession>A0A5S4F5C4</accession>
<name>A0A5S4F5C4_9ACTN</name>
<dbReference type="EMBL" id="VCKX01000482">
    <property type="protein sequence ID" value="TMR11332.1"/>
    <property type="molecule type" value="Genomic_DNA"/>
</dbReference>
<dbReference type="OrthoDB" id="3428481at2"/>
<protein>
    <submittedName>
        <fullName evidence="2">DUF1707 domain-containing protein</fullName>
    </submittedName>
</protein>
<evidence type="ECO:0000259" key="1">
    <source>
        <dbReference type="Pfam" id="PF08044"/>
    </source>
</evidence>
<dbReference type="InterPro" id="IPR012551">
    <property type="entry name" value="DUF1707_SHOCT-like"/>
</dbReference>
<feature type="domain" description="DUF1707" evidence="1">
    <location>
        <begin position="15"/>
        <end position="66"/>
    </location>
</feature>